<evidence type="ECO:0000313" key="3">
    <source>
        <dbReference type="Proteomes" id="UP000265768"/>
    </source>
</evidence>
<proteinExistence type="predicted"/>
<sequence>MLKKIAIAAAAAAVVGGVGLSTAAQAHPWPRPVGNTYTTWDNDVRHNSYSSDSRDEQDNFQIVPIQLCNIDIDVIAELIPIANAYDNGSDCVNGSVQSITKDD</sequence>
<name>A0A3A4A1M9_9ACTN</name>
<evidence type="ECO:0000313" key="2">
    <source>
        <dbReference type="EMBL" id="RJL22088.1"/>
    </source>
</evidence>
<organism evidence="2 3">
    <name type="scientific">Bailinhaonella thermotolerans</name>
    <dbReference type="NCBI Taxonomy" id="1070861"/>
    <lineage>
        <taxon>Bacteria</taxon>
        <taxon>Bacillati</taxon>
        <taxon>Actinomycetota</taxon>
        <taxon>Actinomycetes</taxon>
        <taxon>Streptosporangiales</taxon>
        <taxon>Streptosporangiaceae</taxon>
        <taxon>Bailinhaonella</taxon>
    </lineage>
</organism>
<accession>A0A3A4A1M9</accession>
<feature type="chain" id="PRO_5017325202" evidence="1">
    <location>
        <begin position="27"/>
        <end position="103"/>
    </location>
</feature>
<keyword evidence="1" id="KW-0732">Signal</keyword>
<evidence type="ECO:0000256" key="1">
    <source>
        <dbReference type="SAM" id="SignalP"/>
    </source>
</evidence>
<gene>
    <name evidence="2" type="ORF">D5H75_36460</name>
</gene>
<dbReference type="RefSeq" id="WP_119931163.1">
    <property type="nucleotide sequence ID" value="NZ_QZEY01000023.1"/>
</dbReference>
<protein>
    <submittedName>
        <fullName evidence="2">Uncharacterized protein</fullName>
    </submittedName>
</protein>
<feature type="signal peptide" evidence="1">
    <location>
        <begin position="1"/>
        <end position="26"/>
    </location>
</feature>
<keyword evidence="3" id="KW-1185">Reference proteome</keyword>
<dbReference type="EMBL" id="QZEY01000023">
    <property type="protein sequence ID" value="RJL22088.1"/>
    <property type="molecule type" value="Genomic_DNA"/>
</dbReference>
<dbReference type="Proteomes" id="UP000265768">
    <property type="component" value="Unassembled WGS sequence"/>
</dbReference>
<comment type="caution">
    <text evidence="2">The sequence shown here is derived from an EMBL/GenBank/DDBJ whole genome shotgun (WGS) entry which is preliminary data.</text>
</comment>
<reference evidence="2 3" key="1">
    <citation type="submission" date="2018-09" db="EMBL/GenBank/DDBJ databases">
        <title>YIM 75507 draft genome.</title>
        <authorList>
            <person name="Tang S."/>
            <person name="Feng Y."/>
        </authorList>
    </citation>
    <scope>NUCLEOTIDE SEQUENCE [LARGE SCALE GENOMIC DNA]</scope>
    <source>
        <strain evidence="2 3">YIM 75507</strain>
    </source>
</reference>
<dbReference type="OrthoDB" id="3432339at2"/>
<dbReference type="AlphaFoldDB" id="A0A3A4A1M9"/>